<keyword evidence="6" id="KW-1185">Reference proteome</keyword>
<dbReference type="InterPro" id="IPR016047">
    <property type="entry name" value="M23ase_b-sheet_dom"/>
</dbReference>
<evidence type="ECO:0000256" key="1">
    <source>
        <dbReference type="ARBA" id="ARBA00022729"/>
    </source>
</evidence>
<feature type="coiled-coil region" evidence="2">
    <location>
        <begin position="218"/>
        <end position="252"/>
    </location>
</feature>
<gene>
    <name evidence="5" type="ORF">PPG34_01010</name>
</gene>
<name>A0ABU3K3D9_9BACT</name>
<evidence type="ECO:0000259" key="4">
    <source>
        <dbReference type="Pfam" id="PF24568"/>
    </source>
</evidence>
<dbReference type="SUPFAM" id="SSF51261">
    <property type="entry name" value="Duplicated hybrid motif"/>
    <property type="match status" value="1"/>
</dbReference>
<dbReference type="PANTHER" id="PTHR21666:SF270">
    <property type="entry name" value="MUREIN HYDROLASE ACTIVATOR ENVC"/>
    <property type="match status" value="1"/>
</dbReference>
<dbReference type="InterPro" id="IPR057309">
    <property type="entry name" value="PcsB_CC"/>
</dbReference>
<accession>A0ABU3K3D9</accession>
<dbReference type="PANTHER" id="PTHR21666">
    <property type="entry name" value="PEPTIDASE-RELATED"/>
    <property type="match status" value="1"/>
</dbReference>
<dbReference type="RefSeq" id="WP_313831266.1">
    <property type="nucleotide sequence ID" value="NZ_JAQOUE010000001.1"/>
</dbReference>
<proteinExistence type="predicted"/>
<organism evidence="5 6">
    <name type="scientific">Candidatus Nitronereus thalassa</name>
    <dbReference type="NCBI Taxonomy" id="3020898"/>
    <lineage>
        <taxon>Bacteria</taxon>
        <taxon>Pseudomonadati</taxon>
        <taxon>Nitrospirota</taxon>
        <taxon>Nitrospiria</taxon>
        <taxon>Nitrospirales</taxon>
        <taxon>Nitrospiraceae</taxon>
        <taxon>Candidatus Nitronereus</taxon>
    </lineage>
</organism>
<dbReference type="CDD" id="cd12797">
    <property type="entry name" value="M23_peptidase"/>
    <property type="match status" value="1"/>
</dbReference>
<evidence type="ECO:0000313" key="6">
    <source>
        <dbReference type="Proteomes" id="UP001250932"/>
    </source>
</evidence>
<feature type="coiled-coil region" evidence="2">
    <location>
        <begin position="29"/>
        <end position="119"/>
    </location>
</feature>
<comment type="caution">
    <text evidence="5">The sequence shown here is derived from an EMBL/GenBank/DDBJ whole genome shotgun (WGS) entry which is preliminary data.</text>
</comment>
<protein>
    <submittedName>
        <fullName evidence="5">Peptidoglycan DD-metalloendopeptidase family protein</fullName>
    </submittedName>
</protein>
<keyword evidence="1" id="KW-0732">Signal</keyword>
<feature type="domain" description="Peptidoglycan hydrolase PcsB coiled-coil" evidence="4">
    <location>
        <begin position="107"/>
        <end position="176"/>
    </location>
</feature>
<dbReference type="Proteomes" id="UP001250932">
    <property type="component" value="Unassembled WGS sequence"/>
</dbReference>
<evidence type="ECO:0000259" key="3">
    <source>
        <dbReference type="Pfam" id="PF01551"/>
    </source>
</evidence>
<dbReference type="Pfam" id="PF24568">
    <property type="entry name" value="CC_PcsB"/>
    <property type="match status" value="1"/>
</dbReference>
<evidence type="ECO:0000256" key="2">
    <source>
        <dbReference type="SAM" id="Coils"/>
    </source>
</evidence>
<reference evidence="5 6" key="1">
    <citation type="journal article" date="2023" name="ISME J.">
        <title>Cultivation and genomic characterization of novel and ubiquitous marine nitrite-oxidizing bacteria from the Nitrospirales.</title>
        <authorList>
            <person name="Mueller A.J."/>
            <person name="Daebeler A."/>
            <person name="Herbold C.W."/>
            <person name="Kirkegaard R.H."/>
            <person name="Daims H."/>
        </authorList>
    </citation>
    <scope>NUCLEOTIDE SEQUENCE [LARGE SCALE GENOMIC DNA]</scope>
    <source>
        <strain evidence="5 6">EB</strain>
    </source>
</reference>
<evidence type="ECO:0000313" key="5">
    <source>
        <dbReference type="EMBL" id="MDT7040907.1"/>
    </source>
</evidence>
<dbReference type="InterPro" id="IPR011055">
    <property type="entry name" value="Dup_hybrid_motif"/>
</dbReference>
<sequence>MRPSVIFLISLTLCCVWVGNDPAFVWAEKASLKEKILRERSNLEQLKQEINETRKQHEQTQRQHDTVLQSIENLDRELHEKRKEYGVISREIRKTDRELEKLDQKASQLEASLEQRSKAVKTRLRRIYMEGQGAWFRPLLSSNSYSQFQRRLTYLSSMANWEQELLSRYQADMEQFAKLKEQQARVRQTLLRNKQRTEKNLQVMKGIKGKKQVVLASLDRQTRTHEKTLSTLQRAEERKETLLDNLLKSSKKDDTGKTKQAVSMLKKGGLLWPADGQVVASFGRQKHPIFNTFINKKGIEIETQEGSAIKAVFGGNVVYADWLKGYGLVVILDHDNGFFSFYAHASKLLVAQGDDVVSGEEIGHAGASGLTDKTILYFELRKGTQPVDPQQWLVQR</sequence>
<dbReference type="Gene3D" id="2.70.70.10">
    <property type="entry name" value="Glucose Permease (Domain IIA)"/>
    <property type="match status" value="1"/>
</dbReference>
<keyword evidence="2" id="KW-0175">Coiled coil</keyword>
<dbReference type="Pfam" id="PF01551">
    <property type="entry name" value="Peptidase_M23"/>
    <property type="match status" value="1"/>
</dbReference>
<feature type="domain" description="M23ase beta-sheet core" evidence="3">
    <location>
        <begin position="296"/>
        <end position="389"/>
    </location>
</feature>
<dbReference type="Gene3D" id="6.10.250.3150">
    <property type="match status" value="1"/>
</dbReference>
<dbReference type="EMBL" id="JAQOUE010000001">
    <property type="protein sequence ID" value="MDT7040907.1"/>
    <property type="molecule type" value="Genomic_DNA"/>
</dbReference>
<dbReference type="InterPro" id="IPR050570">
    <property type="entry name" value="Cell_wall_metabolism_enzyme"/>
</dbReference>